<evidence type="ECO:0000313" key="1">
    <source>
        <dbReference type="EMBL" id="RIE04884.1"/>
    </source>
</evidence>
<dbReference type="EMBL" id="QXJM01000023">
    <property type="protein sequence ID" value="RIE04884.1"/>
    <property type="molecule type" value="Genomic_DNA"/>
</dbReference>
<keyword evidence="2" id="KW-1185">Reference proteome</keyword>
<organism evidence="1 2">
    <name type="scientific">Cohnella faecalis</name>
    <dbReference type="NCBI Taxonomy" id="2315694"/>
    <lineage>
        <taxon>Bacteria</taxon>
        <taxon>Bacillati</taxon>
        <taxon>Bacillota</taxon>
        <taxon>Bacilli</taxon>
        <taxon>Bacillales</taxon>
        <taxon>Paenibacillaceae</taxon>
        <taxon>Cohnella</taxon>
    </lineage>
</organism>
<protein>
    <submittedName>
        <fullName evidence="1">Uncharacterized protein</fullName>
    </submittedName>
</protein>
<proteinExistence type="predicted"/>
<dbReference type="AlphaFoldDB" id="A0A398D136"/>
<reference evidence="1 2" key="1">
    <citation type="submission" date="2018-09" db="EMBL/GenBank/DDBJ databases">
        <title>Cohnella cavernae sp. nov., isolated from a karst cave.</title>
        <authorList>
            <person name="Zhu H."/>
        </authorList>
    </citation>
    <scope>NUCLEOTIDE SEQUENCE [LARGE SCALE GENOMIC DNA]</scope>
    <source>
        <strain evidence="1 2">K2E09-144</strain>
    </source>
</reference>
<accession>A0A398D136</accession>
<comment type="caution">
    <text evidence="1">The sequence shown here is derived from an EMBL/GenBank/DDBJ whole genome shotgun (WGS) entry which is preliminary data.</text>
</comment>
<evidence type="ECO:0000313" key="2">
    <source>
        <dbReference type="Proteomes" id="UP000266340"/>
    </source>
</evidence>
<gene>
    <name evidence="1" type="ORF">D3H35_05325</name>
</gene>
<dbReference type="Proteomes" id="UP000266340">
    <property type="component" value="Unassembled WGS sequence"/>
</dbReference>
<name>A0A398D136_9BACL</name>
<sequence>MNEKSLREMLSRYSMVYIKPEAGTYGKVSCAWNKTTVLIGIRRKKKNARSIRFHPCIGLSFATNANVLIWFKKESIS</sequence>